<name>A6JBW5_RAT</name>
<reference evidence="3" key="1">
    <citation type="submission" date="2005-09" db="EMBL/GenBank/DDBJ databases">
        <authorList>
            <person name="Mural R.J."/>
            <person name="Li P.W."/>
            <person name="Adams M.D."/>
            <person name="Amanatides P.G."/>
            <person name="Baden-Tillson H."/>
            <person name="Barnstead M."/>
            <person name="Chin S.H."/>
            <person name="Dew I."/>
            <person name="Evans C.A."/>
            <person name="Ferriera S."/>
            <person name="Flanigan M."/>
            <person name="Fosler C."/>
            <person name="Glodek A."/>
            <person name="Gu Z."/>
            <person name="Holt R.A."/>
            <person name="Jennings D."/>
            <person name="Kraft C.L."/>
            <person name="Lu F."/>
            <person name="Nguyen T."/>
            <person name="Nusskern D.R."/>
            <person name="Pfannkoch C.M."/>
            <person name="Sitter C."/>
            <person name="Sutton G.G."/>
            <person name="Venter J.C."/>
            <person name="Wang Z."/>
            <person name="Woodage T."/>
            <person name="Zheng X.H."/>
            <person name="Zhong F."/>
        </authorList>
    </citation>
    <scope>NUCLEOTIDE SEQUENCE [LARGE SCALE GENOMIC DNA]</scope>
    <source>
        <strain>BN</strain>
        <strain evidence="3">Sprague-Dawley</strain>
    </source>
</reference>
<organism evidence="2 3">
    <name type="scientific">Rattus norvegicus</name>
    <name type="common">Rat</name>
    <dbReference type="NCBI Taxonomy" id="10116"/>
    <lineage>
        <taxon>Eukaryota</taxon>
        <taxon>Metazoa</taxon>
        <taxon>Chordata</taxon>
        <taxon>Craniata</taxon>
        <taxon>Vertebrata</taxon>
        <taxon>Euteleostomi</taxon>
        <taxon>Mammalia</taxon>
        <taxon>Eutheria</taxon>
        <taxon>Euarchontoglires</taxon>
        <taxon>Glires</taxon>
        <taxon>Rodentia</taxon>
        <taxon>Myomorpha</taxon>
        <taxon>Muroidea</taxon>
        <taxon>Muridae</taxon>
        <taxon>Murinae</taxon>
        <taxon>Rattus</taxon>
    </lineage>
</organism>
<gene>
    <name evidence="2" type="ORF">rCG_24813</name>
</gene>
<sequence>MLCLGGSPSANINTEKEKEQVDRKPWLSPDSIQEIIKDGVLL</sequence>
<protein>
    <submittedName>
        <fullName evidence="2">RCG24813</fullName>
    </submittedName>
</protein>
<evidence type="ECO:0000256" key="1">
    <source>
        <dbReference type="SAM" id="MobiDB-lite"/>
    </source>
</evidence>
<feature type="compositionally biased region" description="Basic and acidic residues" evidence="1">
    <location>
        <begin position="14"/>
        <end position="25"/>
    </location>
</feature>
<evidence type="ECO:0000313" key="2">
    <source>
        <dbReference type="EMBL" id="EDM08492.1"/>
    </source>
</evidence>
<dbReference type="AlphaFoldDB" id="A6JBW5"/>
<evidence type="ECO:0000313" key="3">
    <source>
        <dbReference type="Proteomes" id="UP000234681"/>
    </source>
</evidence>
<dbReference type="Proteomes" id="UP000234681">
    <property type="component" value="Chromosome 1"/>
</dbReference>
<proteinExistence type="predicted"/>
<dbReference type="EMBL" id="CH473980">
    <property type="protein sequence ID" value="EDM08492.1"/>
    <property type="molecule type" value="Genomic_DNA"/>
</dbReference>
<accession>A6JBW5</accession>
<feature type="region of interest" description="Disordered" evidence="1">
    <location>
        <begin position="1"/>
        <end position="26"/>
    </location>
</feature>